<name>A0A8X6LM39_TRICU</name>
<sequence length="33" mass="3570">LHDSNPDPSAGNFYIGCLHGNKIPPPMSFKSDL</sequence>
<organism evidence="1 2">
    <name type="scientific">Trichonephila clavata</name>
    <name type="common">Joro spider</name>
    <name type="synonym">Nephila clavata</name>
    <dbReference type="NCBI Taxonomy" id="2740835"/>
    <lineage>
        <taxon>Eukaryota</taxon>
        <taxon>Metazoa</taxon>
        <taxon>Ecdysozoa</taxon>
        <taxon>Arthropoda</taxon>
        <taxon>Chelicerata</taxon>
        <taxon>Arachnida</taxon>
        <taxon>Araneae</taxon>
        <taxon>Araneomorphae</taxon>
        <taxon>Entelegynae</taxon>
        <taxon>Araneoidea</taxon>
        <taxon>Nephilidae</taxon>
        <taxon>Trichonephila</taxon>
    </lineage>
</organism>
<dbReference type="AlphaFoldDB" id="A0A8X6LM39"/>
<evidence type="ECO:0000313" key="1">
    <source>
        <dbReference type="EMBL" id="GFR15731.1"/>
    </source>
</evidence>
<protein>
    <submittedName>
        <fullName evidence="1">Uncharacterized protein</fullName>
    </submittedName>
</protein>
<keyword evidence="2" id="KW-1185">Reference proteome</keyword>
<evidence type="ECO:0000313" key="2">
    <source>
        <dbReference type="Proteomes" id="UP000887116"/>
    </source>
</evidence>
<dbReference type="Proteomes" id="UP000887116">
    <property type="component" value="Unassembled WGS sequence"/>
</dbReference>
<gene>
    <name evidence="1" type="ORF">TNCT_320731</name>
</gene>
<proteinExistence type="predicted"/>
<accession>A0A8X6LM39</accession>
<reference evidence="1" key="1">
    <citation type="submission" date="2020-07" db="EMBL/GenBank/DDBJ databases">
        <title>Multicomponent nature underlies the extraordinary mechanical properties of spider dragline silk.</title>
        <authorList>
            <person name="Kono N."/>
            <person name="Nakamura H."/>
            <person name="Mori M."/>
            <person name="Yoshida Y."/>
            <person name="Ohtoshi R."/>
            <person name="Malay A.D."/>
            <person name="Moran D.A.P."/>
            <person name="Tomita M."/>
            <person name="Numata K."/>
            <person name="Arakawa K."/>
        </authorList>
    </citation>
    <scope>NUCLEOTIDE SEQUENCE</scope>
</reference>
<dbReference type="EMBL" id="BMAO01007408">
    <property type="protein sequence ID" value="GFR15731.1"/>
    <property type="molecule type" value="Genomic_DNA"/>
</dbReference>
<feature type="non-terminal residue" evidence="1">
    <location>
        <position position="1"/>
    </location>
</feature>
<comment type="caution">
    <text evidence="1">The sequence shown here is derived from an EMBL/GenBank/DDBJ whole genome shotgun (WGS) entry which is preliminary data.</text>
</comment>